<dbReference type="GO" id="GO:0008408">
    <property type="term" value="F:3'-5' exonuclease activity"/>
    <property type="evidence" value="ECO:0007669"/>
    <property type="project" value="InterPro"/>
</dbReference>
<keyword evidence="7" id="KW-1185">Reference proteome</keyword>
<dbReference type="Proteomes" id="UP000324897">
    <property type="component" value="Unassembled WGS sequence"/>
</dbReference>
<protein>
    <recommendedName>
        <fullName evidence="3">3'-5' exonuclease domain-containing protein</fullName>
    </recommendedName>
</protein>
<feature type="domain" description="3'-5' exonuclease" evidence="3">
    <location>
        <begin position="19"/>
        <end position="201"/>
    </location>
</feature>
<feature type="non-terminal residue" evidence="6">
    <location>
        <position position="1"/>
    </location>
</feature>
<dbReference type="EMBL" id="RWGY01000009">
    <property type="protein sequence ID" value="TVU35670.1"/>
    <property type="molecule type" value="Genomic_DNA"/>
</dbReference>
<proteinExistence type="predicted"/>
<dbReference type="PANTHER" id="PTHR13620:SF123">
    <property type="entry name" value="OS11G0222320 PROTEIN"/>
    <property type="match status" value="1"/>
</dbReference>
<keyword evidence="2" id="KW-0378">Hydrolase</keyword>
<dbReference type="AlphaFoldDB" id="A0A5J9VKT4"/>
<name>A0A5J9VKT4_9POAL</name>
<dbReference type="InterPro" id="IPR051132">
    <property type="entry name" value="3-5_Exonuclease_domain"/>
</dbReference>
<dbReference type="GO" id="GO:0005634">
    <property type="term" value="C:nucleus"/>
    <property type="evidence" value="ECO:0007669"/>
    <property type="project" value="TreeGrafter"/>
</dbReference>
<evidence type="ECO:0000313" key="5">
    <source>
        <dbReference type="EMBL" id="TVU00178.1"/>
    </source>
</evidence>
<dbReference type="EMBL" id="RWGY01001111">
    <property type="protein sequence ID" value="TVT96961.1"/>
    <property type="molecule type" value="Genomic_DNA"/>
</dbReference>
<dbReference type="PANTHER" id="PTHR13620">
    <property type="entry name" value="3-5 EXONUCLEASE"/>
    <property type="match status" value="1"/>
</dbReference>
<dbReference type="InterPro" id="IPR012337">
    <property type="entry name" value="RNaseH-like_sf"/>
</dbReference>
<dbReference type="SMART" id="SM00474">
    <property type="entry name" value="35EXOc"/>
    <property type="match status" value="1"/>
</dbReference>
<gene>
    <name evidence="6" type="ORF">EJB05_17571</name>
    <name evidence="5" type="ORF">EJB05_54414</name>
    <name evidence="4" type="ORF">EJB05_57815</name>
</gene>
<dbReference type="GO" id="GO:0003676">
    <property type="term" value="F:nucleic acid binding"/>
    <property type="evidence" value="ECO:0007669"/>
    <property type="project" value="InterPro"/>
</dbReference>
<comment type="caution">
    <text evidence="6">The sequence shown here is derived from an EMBL/GenBank/DDBJ whole genome shotgun (WGS) entry which is preliminary data.</text>
</comment>
<keyword evidence="1" id="KW-0540">Nuclease</keyword>
<evidence type="ECO:0000256" key="1">
    <source>
        <dbReference type="ARBA" id="ARBA00022722"/>
    </source>
</evidence>
<dbReference type="FunFam" id="3.30.420.10:FF:000054">
    <property type="entry name" value="Werner Syndrome-like exonuclease"/>
    <property type="match status" value="1"/>
</dbReference>
<evidence type="ECO:0000313" key="7">
    <source>
        <dbReference type="Proteomes" id="UP000324897"/>
    </source>
</evidence>
<dbReference type="EMBL" id="RWGY01000631">
    <property type="protein sequence ID" value="TVU00178.1"/>
    <property type="molecule type" value="Genomic_DNA"/>
</dbReference>
<dbReference type="InterPro" id="IPR002562">
    <property type="entry name" value="3'-5'_exonuclease_dom"/>
</dbReference>
<dbReference type="Gene3D" id="3.30.420.10">
    <property type="entry name" value="Ribonuclease H-like superfamily/Ribonuclease H"/>
    <property type="match status" value="1"/>
</dbReference>
<dbReference type="GO" id="GO:0005737">
    <property type="term" value="C:cytoplasm"/>
    <property type="evidence" value="ECO:0007669"/>
    <property type="project" value="TreeGrafter"/>
</dbReference>
<organism evidence="6 7">
    <name type="scientific">Eragrostis curvula</name>
    <name type="common">weeping love grass</name>
    <dbReference type="NCBI Taxonomy" id="38414"/>
    <lineage>
        <taxon>Eukaryota</taxon>
        <taxon>Viridiplantae</taxon>
        <taxon>Streptophyta</taxon>
        <taxon>Embryophyta</taxon>
        <taxon>Tracheophyta</taxon>
        <taxon>Spermatophyta</taxon>
        <taxon>Magnoliopsida</taxon>
        <taxon>Liliopsida</taxon>
        <taxon>Poales</taxon>
        <taxon>Poaceae</taxon>
        <taxon>PACMAD clade</taxon>
        <taxon>Chloridoideae</taxon>
        <taxon>Eragrostideae</taxon>
        <taxon>Eragrostidinae</taxon>
        <taxon>Eragrostis</taxon>
    </lineage>
</organism>
<dbReference type="InterPro" id="IPR036397">
    <property type="entry name" value="RNaseH_sf"/>
</dbReference>
<dbReference type="Gramene" id="TVT96961">
    <property type="protein sequence ID" value="TVT96961"/>
    <property type="gene ID" value="EJB05_57815"/>
</dbReference>
<dbReference type="Gramene" id="TVU00178">
    <property type="protein sequence ID" value="TVU00178"/>
    <property type="gene ID" value="EJB05_54414"/>
</dbReference>
<evidence type="ECO:0000259" key="3">
    <source>
        <dbReference type="SMART" id="SM00474"/>
    </source>
</evidence>
<accession>A0A5J9VKT4</accession>
<dbReference type="OrthoDB" id="607706at2759"/>
<dbReference type="SUPFAM" id="SSF53098">
    <property type="entry name" value="Ribonuclease H-like"/>
    <property type="match status" value="1"/>
</dbReference>
<dbReference type="Gramene" id="TVU35670">
    <property type="protein sequence ID" value="TVU35670"/>
    <property type="gene ID" value="EJB05_17571"/>
</dbReference>
<evidence type="ECO:0000313" key="4">
    <source>
        <dbReference type="EMBL" id="TVT96961.1"/>
    </source>
</evidence>
<dbReference type="GO" id="GO:0006139">
    <property type="term" value="P:nucleobase-containing compound metabolic process"/>
    <property type="evidence" value="ECO:0007669"/>
    <property type="project" value="InterPro"/>
</dbReference>
<reference evidence="6 7" key="1">
    <citation type="journal article" date="2019" name="Sci. Rep.">
        <title>A high-quality genome of Eragrostis curvula grass provides insights into Poaceae evolution and supports new strategies to enhance forage quality.</title>
        <authorList>
            <person name="Carballo J."/>
            <person name="Santos B.A.C.M."/>
            <person name="Zappacosta D."/>
            <person name="Garbus I."/>
            <person name="Selva J.P."/>
            <person name="Gallo C.A."/>
            <person name="Diaz A."/>
            <person name="Albertini E."/>
            <person name="Caccamo M."/>
            <person name="Echenique V."/>
        </authorList>
    </citation>
    <scope>NUCLEOTIDE SEQUENCE [LARGE SCALE GENOMIC DNA]</scope>
    <source>
        <strain evidence="7">cv. Victoria</strain>
        <tissue evidence="6">Leaf</tissue>
    </source>
</reference>
<sequence length="201" mass="22291">MEPTTYTTDVVMVDGTTIQTTVTSSGAAVELFLHEICHNQRQLLVGIDTEWRVVVDPNGRRSNHTAVLQLCVGLRCLVFQIFLADYVPEAELRDFFASPDHRFVGVSVDEDAKRLAEDYGMKIASTVELKNVAAEVLQQPDLKKAGLKALTLEVMGVNIDKPKRVTMSKWDAPSLSPEQVDYACIDAYTSYEIGRLLLSGQ</sequence>
<evidence type="ECO:0000313" key="6">
    <source>
        <dbReference type="EMBL" id="TVU35670.1"/>
    </source>
</evidence>
<evidence type="ECO:0000256" key="2">
    <source>
        <dbReference type="ARBA" id="ARBA00022801"/>
    </source>
</evidence>
<dbReference type="CDD" id="cd06141">
    <property type="entry name" value="WRN_exo"/>
    <property type="match status" value="1"/>
</dbReference>
<dbReference type="Pfam" id="PF01612">
    <property type="entry name" value="DNA_pol_A_exo1"/>
    <property type="match status" value="1"/>
</dbReference>